<dbReference type="EMBL" id="SPUK01000007">
    <property type="protein sequence ID" value="TQV95952.1"/>
    <property type="molecule type" value="Genomic_DNA"/>
</dbReference>
<organism evidence="1 2">
    <name type="scientific">Cordyceps javanica</name>
    <dbReference type="NCBI Taxonomy" id="43265"/>
    <lineage>
        <taxon>Eukaryota</taxon>
        <taxon>Fungi</taxon>
        <taxon>Dikarya</taxon>
        <taxon>Ascomycota</taxon>
        <taxon>Pezizomycotina</taxon>
        <taxon>Sordariomycetes</taxon>
        <taxon>Hypocreomycetidae</taxon>
        <taxon>Hypocreales</taxon>
        <taxon>Cordycipitaceae</taxon>
        <taxon>Cordyceps</taxon>
    </lineage>
</organism>
<reference evidence="1 2" key="1">
    <citation type="journal article" date="2019" name="Appl. Microbiol. Biotechnol.">
        <title>Genome sequence of Isaria javanica and comparative genome analysis insights into family S53 peptidase evolution in fungal entomopathogens.</title>
        <authorList>
            <person name="Lin R."/>
            <person name="Zhang X."/>
            <person name="Xin B."/>
            <person name="Zou M."/>
            <person name="Gao Y."/>
            <person name="Qin F."/>
            <person name="Hu Q."/>
            <person name="Xie B."/>
            <person name="Cheng X."/>
        </authorList>
    </citation>
    <scope>NUCLEOTIDE SEQUENCE [LARGE SCALE GENOMIC DNA]</scope>
    <source>
        <strain evidence="1 2">IJ1G</strain>
    </source>
</reference>
<gene>
    <name evidence="1" type="ORF">IF1G_05781</name>
</gene>
<evidence type="ECO:0000313" key="2">
    <source>
        <dbReference type="Proteomes" id="UP000315783"/>
    </source>
</evidence>
<accession>A0A545VYQ8</accession>
<sequence>MAVATRCTIAQQGAGAGGLPTGINVQSANRRGSWCPLLAAVTSHGLVPPSGRITGNAPYSTGPYRYHFQAQCCTIWYRGVLDTNDDDDKWPSDKASARKVWRTSHTLDLPNLAKSGPSPLCILPTSPRVADYNPMHHASGH</sequence>
<name>A0A545VYQ8_9HYPO</name>
<protein>
    <submittedName>
        <fullName evidence="1">Uncharacterized protein</fullName>
    </submittedName>
</protein>
<dbReference type="Proteomes" id="UP000315783">
    <property type="component" value="Unassembled WGS sequence"/>
</dbReference>
<comment type="caution">
    <text evidence="1">The sequence shown here is derived from an EMBL/GenBank/DDBJ whole genome shotgun (WGS) entry which is preliminary data.</text>
</comment>
<proteinExistence type="predicted"/>
<keyword evidence="2" id="KW-1185">Reference proteome</keyword>
<evidence type="ECO:0000313" key="1">
    <source>
        <dbReference type="EMBL" id="TQV95952.1"/>
    </source>
</evidence>
<dbReference type="AlphaFoldDB" id="A0A545VYQ8"/>